<evidence type="ECO:0000313" key="4">
    <source>
        <dbReference type="EMBL" id="CAB4212715.1"/>
    </source>
</evidence>
<sequence>MMLNVATKIEGNMLWIGVDLTAKQGRTKSGKATTIADSLGYHRIPEASRYGMKLHIYEADSQKKVAEAA</sequence>
<evidence type="ECO:0000313" key="5">
    <source>
        <dbReference type="EMBL" id="CAB5227279.1"/>
    </source>
</evidence>
<protein>
    <submittedName>
        <fullName evidence="5">Uncharacterized protein</fullName>
    </submittedName>
</protein>
<dbReference type="EMBL" id="LR798375">
    <property type="protein sequence ID" value="CAB5227279.1"/>
    <property type="molecule type" value="Genomic_DNA"/>
</dbReference>
<gene>
    <name evidence="2" type="ORF">UFOVP1080_41</name>
    <name evidence="3" type="ORF">UFOVP1321_29</name>
    <name evidence="4" type="ORF">UFOVP1432_34</name>
    <name evidence="5" type="ORF">UFOVP1528_22</name>
    <name evidence="1" type="ORF">UFOVP905_5</name>
</gene>
<dbReference type="EMBL" id="LR797266">
    <property type="protein sequence ID" value="CAB4197577.1"/>
    <property type="molecule type" value="Genomic_DNA"/>
</dbReference>
<dbReference type="EMBL" id="LR797390">
    <property type="protein sequence ID" value="CAB4212715.1"/>
    <property type="molecule type" value="Genomic_DNA"/>
</dbReference>
<evidence type="ECO:0000313" key="1">
    <source>
        <dbReference type="EMBL" id="CAB4169812.1"/>
    </source>
</evidence>
<accession>A0A6J7XE12</accession>
<evidence type="ECO:0000313" key="3">
    <source>
        <dbReference type="EMBL" id="CAB4197577.1"/>
    </source>
</evidence>
<dbReference type="EMBL" id="LR796848">
    <property type="protein sequence ID" value="CAB4169812.1"/>
    <property type="molecule type" value="Genomic_DNA"/>
</dbReference>
<reference evidence="5" key="1">
    <citation type="submission" date="2020-05" db="EMBL/GenBank/DDBJ databases">
        <authorList>
            <person name="Chiriac C."/>
            <person name="Salcher M."/>
            <person name="Ghai R."/>
            <person name="Kavagutti S V."/>
        </authorList>
    </citation>
    <scope>NUCLEOTIDE SEQUENCE</scope>
</reference>
<evidence type="ECO:0000313" key="2">
    <source>
        <dbReference type="EMBL" id="CAB4183175.1"/>
    </source>
</evidence>
<name>A0A6J7XE12_9CAUD</name>
<organism evidence="5">
    <name type="scientific">uncultured Caudovirales phage</name>
    <dbReference type="NCBI Taxonomy" id="2100421"/>
    <lineage>
        <taxon>Viruses</taxon>
        <taxon>Duplodnaviria</taxon>
        <taxon>Heunggongvirae</taxon>
        <taxon>Uroviricota</taxon>
        <taxon>Caudoviricetes</taxon>
        <taxon>Peduoviridae</taxon>
        <taxon>Maltschvirus</taxon>
        <taxon>Maltschvirus maltsch</taxon>
    </lineage>
</organism>
<proteinExistence type="predicted"/>
<dbReference type="EMBL" id="LR797043">
    <property type="protein sequence ID" value="CAB4183175.1"/>
    <property type="molecule type" value="Genomic_DNA"/>
</dbReference>